<dbReference type="AlphaFoldDB" id="A0AAP2RG01"/>
<dbReference type="PROSITE" id="PS00201">
    <property type="entry name" value="FLAVODOXIN"/>
    <property type="match status" value="1"/>
</dbReference>
<protein>
    <submittedName>
        <fullName evidence="2">Flavodoxin</fullName>
    </submittedName>
</protein>
<accession>A0AAP2RG01</accession>
<dbReference type="Pfam" id="PF12641">
    <property type="entry name" value="Flavodoxin_3"/>
    <property type="match status" value="1"/>
</dbReference>
<sequence>MYKVLYYSMTGNTKKLAMAIADEIGAEAESIKSLTTLPDAEVVFLGSGNYGNKPGEDMSKFIEKNDLSGRKFALFGTSGSGEGNEVRAMSEALRQKGAVVLGSYYCKGRAFLVINMGHPGKEDLEGVRKFAREMIKSN</sequence>
<evidence type="ECO:0000313" key="2">
    <source>
        <dbReference type="EMBL" id="MCD1295532.1"/>
    </source>
</evidence>
<reference evidence="2 3" key="1">
    <citation type="submission" date="2017-11" db="EMBL/GenBank/DDBJ databases">
        <title>Isolation and Characterization of Family Methanocellaceae Species from Potential Methane Hydrate Area Offshore Southwestern Taiwan.</title>
        <authorList>
            <person name="Zhang W.-L."/>
            <person name="Chen W.-C."/>
            <person name="Lai M.-C."/>
            <person name="Chen S.-C."/>
        </authorList>
    </citation>
    <scope>NUCLEOTIDE SEQUENCE [LARGE SCALE GENOMIC DNA]</scope>
    <source>
        <strain evidence="2 3">CWC-04</strain>
    </source>
</reference>
<dbReference type="InterPro" id="IPR008254">
    <property type="entry name" value="Flavodoxin/NO_synth"/>
</dbReference>
<evidence type="ECO:0000259" key="1">
    <source>
        <dbReference type="PROSITE" id="PS50902"/>
    </source>
</evidence>
<feature type="domain" description="Flavodoxin-like" evidence="1">
    <location>
        <begin position="2"/>
        <end position="135"/>
    </location>
</feature>
<dbReference type="InterPro" id="IPR029039">
    <property type="entry name" value="Flavoprotein-like_sf"/>
</dbReference>
<dbReference type="GO" id="GO:0009055">
    <property type="term" value="F:electron transfer activity"/>
    <property type="evidence" value="ECO:0007669"/>
    <property type="project" value="InterPro"/>
</dbReference>
<name>A0AAP2RG01_9EURY</name>
<dbReference type="PROSITE" id="PS50902">
    <property type="entry name" value="FLAVODOXIN_LIKE"/>
    <property type="match status" value="1"/>
</dbReference>
<comment type="caution">
    <text evidence="2">The sequence shown here is derived from an EMBL/GenBank/DDBJ whole genome shotgun (WGS) entry which is preliminary data.</text>
</comment>
<dbReference type="EMBL" id="PGCK01000009">
    <property type="protein sequence ID" value="MCD1295532.1"/>
    <property type="molecule type" value="Genomic_DNA"/>
</dbReference>
<dbReference type="InterPro" id="IPR001226">
    <property type="entry name" value="Flavodoxin_CS"/>
</dbReference>
<evidence type="ECO:0000313" key="3">
    <source>
        <dbReference type="Proteomes" id="UP001320159"/>
    </source>
</evidence>
<dbReference type="Proteomes" id="UP001320159">
    <property type="component" value="Unassembled WGS sequence"/>
</dbReference>
<keyword evidence="3" id="KW-1185">Reference proteome</keyword>
<dbReference type="SUPFAM" id="SSF52218">
    <property type="entry name" value="Flavoproteins"/>
    <property type="match status" value="1"/>
</dbReference>
<dbReference type="Gene3D" id="3.40.50.360">
    <property type="match status" value="1"/>
</dbReference>
<dbReference type="RefSeq" id="WP_230742388.1">
    <property type="nucleotide sequence ID" value="NZ_PGCK01000009.1"/>
</dbReference>
<organism evidence="2 3">
    <name type="scientific">Methanooceanicella nereidis</name>
    <dbReference type="NCBI Taxonomy" id="2052831"/>
    <lineage>
        <taxon>Archaea</taxon>
        <taxon>Methanobacteriati</taxon>
        <taxon>Methanobacteriota</taxon>
        <taxon>Stenosarchaea group</taxon>
        <taxon>Methanomicrobia</taxon>
        <taxon>Methanocellales</taxon>
        <taxon>Methanocellaceae</taxon>
        <taxon>Methanooceanicella</taxon>
    </lineage>
</organism>
<dbReference type="GO" id="GO:0010181">
    <property type="term" value="F:FMN binding"/>
    <property type="evidence" value="ECO:0007669"/>
    <property type="project" value="InterPro"/>
</dbReference>
<gene>
    <name evidence="2" type="ORF">CUJ83_11030</name>
</gene>
<proteinExistence type="predicted"/>